<sequence>MVKYVRARTNVTLIPPTRRKDFKKKEPTARAGEEAPKKPAREAHNAERAKHSYNKDFHKKRLQSPHEHEVNNAKMHEYNLKHMFPKHKKMGITTEEWLKLPEVKQQRAAASAEVQTRLAAELSSIQAAGQAGGGGGAGAQALSEDELEYESHFNEREEYTAEDRIGSANFLSRKVHLRASNIRSAKQTCSQLAATLVTRNLIPLPKDIDAFLALEDIEGRGFSEPVDRAPTEINNHQVHDSPETVLLKAGNVSTRCDGQTYDQELPLDEMPDGVVDLAAARWAAAACANDCGVVDFSEHGHVRDCTIQNRAYEALRLKMNDHLAHRGPDLADGAEQLLGPPGGHWTILLKNSLMIDVKLGRGERPEHFEEMLAPQSPLSQEEPDQGEEPEGGR</sequence>
<name>A0AAE0FJ86_9CHLO</name>
<gene>
    <name evidence="2" type="ORF">CYMTET_30293</name>
</gene>
<proteinExistence type="predicted"/>
<feature type="compositionally biased region" description="Basic and acidic residues" evidence="1">
    <location>
        <begin position="23"/>
        <end position="56"/>
    </location>
</feature>
<accession>A0AAE0FJ86</accession>
<evidence type="ECO:0000313" key="3">
    <source>
        <dbReference type="Proteomes" id="UP001190700"/>
    </source>
</evidence>
<dbReference type="EMBL" id="LGRX02017437">
    <property type="protein sequence ID" value="KAK3260769.1"/>
    <property type="molecule type" value="Genomic_DNA"/>
</dbReference>
<feature type="region of interest" description="Disordered" evidence="1">
    <location>
        <begin position="1"/>
        <end position="68"/>
    </location>
</feature>
<organism evidence="2 3">
    <name type="scientific">Cymbomonas tetramitiformis</name>
    <dbReference type="NCBI Taxonomy" id="36881"/>
    <lineage>
        <taxon>Eukaryota</taxon>
        <taxon>Viridiplantae</taxon>
        <taxon>Chlorophyta</taxon>
        <taxon>Pyramimonadophyceae</taxon>
        <taxon>Pyramimonadales</taxon>
        <taxon>Pyramimonadaceae</taxon>
        <taxon>Cymbomonas</taxon>
    </lineage>
</organism>
<feature type="compositionally biased region" description="Acidic residues" evidence="1">
    <location>
        <begin position="381"/>
        <end position="393"/>
    </location>
</feature>
<keyword evidence="3" id="KW-1185">Reference proteome</keyword>
<protein>
    <submittedName>
        <fullName evidence="2">Uncharacterized protein</fullName>
    </submittedName>
</protein>
<comment type="caution">
    <text evidence="2">The sequence shown here is derived from an EMBL/GenBank/DDBJ whole genome shotgun (WGS) entry which is preliminary data.</text>
</comment>
<evidence type="ECO:0000313" key="2">
    <source>
        <dbReference type="EMBL" id="KAK3260769.1"/>
    </source>
</evidence>
<evidence type="ECO:0000256" key="1">
    <source>
        <dbReference type="SAM" id="MobiDB-lite"/>
    </source>
</evidence>
<dbReference type="Proteomes" id="UP001190700">
    <property type="component" value="Unassembled WGS sequence"/>
</dbReference>
<dbReference type="AlphaFoldDB" id="A0AAE0FJ86"/>
<feature type="region of interest" description="Disordered" evidence="1">
    <location>
        <begin position="365"/>
        <end position="393"/>
    </location>
</feature>
<reference evidence="2 3" key="1">
    <citation type="journal article" date="2015" name="Genome Biol. Evol.">
        <title>Comparative Genomics of a Bacterivorous Green Alga Reveals Evolutionary Causalities and Consequences of Phago-Mixotrophic Mode of Nutrition.</title>
        <authorList>
            <person name="Burns J.A."/>
            <person name="Paasch A."/>
            <person name="Narechania A."/>
            <person name="Kim E."/>
        </authorList>
    </citation>
    <scope>NUCLEOTIDE SEQUENCE [LARGE SCALE GENOMIC DNA]</scope>
    <source>
        <strain evidence="2 3">PLY_AMNH</strain>
    </source>
</reference>